<comment type="caution">
    <text evidence="1">The sequence shown here is derived from an EMBL/GenBank/DDBJ whole genome shotgun (WGS) entry which is preliminary data.</text>
</comment>
<protein>
    <submittedName>
        <fullName evidence="1">Uncharacterized protein</fullName>
    </submittedName>
</protein>
<keyword evidence="2" id="KW-1185">Reference proteome</keyword>
<dbReference type="OrthoDB" id="5504996at2"/>
<dbReference type="AlphaFoldDB" id="A0A7Z7N1B3"/>
<reference evidence="1 2" key="1">
    <citation type="submission" date="2017-09" db="EMBL/GenBank/DDBJ databases">
        <authorList>
            <person name="Varghese N."/>
            <person name="Submissions S."/>
        </authorList>
    </citation>
    <scope>NUCLEOTIDE SEQUENCE [LARGE SCALE GENOMIC DNA]</scope>
    <source>
        <strain evidence="1 2">OK806</strain>
    </source>
</reference>
<accession>A0A7Z7N1B3</accession>
<name>A0A7Z7N1B3_9BURK</name>
<dbReference type="RefSeq" id="WP_062644056.1">
    <property type="nucleotide sequence ID" value="NZ_FCOG02000270.1"/>
</dbReference>
<organism evidence="1 2">
    <name type="scientific">Caballeronia arationis</name>
    <dbReference type="NCBI Taxonomy" id="1777142"/>
    <lineage>
        <taxon>Bacteria</taxon>
        <taxon>Pseudomonadati</taxon>
        <taxon>Pseudomonadota</taxon>
        <taxon>Betaproteobacteria</taxon>
        <taxon>Burkholderiales</taxon>
        <taxon>Burkholderiaceae</taxon>
        <taxon>Caballeronia</taxon>
    </lineage>
</organism>
<gene>
    <name evidence="1" type="ORF">SAMN05446927_1019</name>
</gene>
<proteinExistence type="predicted"/>
<evidence type="ECO:0000313" key="1">
    <source>
        <dbReference type="EMBL" id="SOE55451.1"/>
    </source>
</evidence>
<dbReference type="Proteomes" id="UP000219522">
    <property type="component" value="Unassembled WGS sequence"/>
</dbReference>
<evidence type="ECO:0000313" key="2">
    <source>
        <dbReference type="Proteomes" id="UP000219522"/>
    </source>
</evidence>
<dbReference type="EMBL" id="OCSU01000001">
    <property type="protein sequence ID" value="SOE55451.1"/>
    <property type="molecule type" value="Genomic_DNA"/>
</dbReference>
<sequence length="243" mass="25706">MAEVPTERLKLKETRFLSPPIVGEPLYQCAKALVILGFDPGATLDVERNGALLLSGVPGGFPQPQGAILSLPAALAAGDVIRARQKANGLTSGWSVAVTVRDHTQDFPDGPPRPQIDPAPVYQCGSRTGINNLLTGCDVWITANGVEVGKVKGAAPHQGIDVTPDYGLGEQVRAWAMMCKDRSPPSLAYDTIAPPNPLPTPGIDPAYAGAQQIRINNLVNGARFELSLNGASLGVWRTWGYAH</sequence>